<keyword evidence="5 8" id="KW-0812">Transmembrane</keyword>
<evidence type="ECO:0000256" key="2">
    <source>
        <dbReference type="ARBA" id="ARBA00010100"/>
    </source>
</evidence>
<dbReference type="PANTHER" id="PTHR30003">
    <property type="entry name" value="L-LACTATE PERMEASE"/>
    <property type="match status" value="1"/>
</dbReference>
<comment type="function">
    <text evidence="8">Uptake of L-lactate across the membrane. Can also transport D-lactate and glycolate.</text>
</comment>
<dbReference type="GO" id="GO:0015129">
    <property type="term" value="F:lactate transmembrane transporter activity"/>
    <property type="evidence" value="ECO:0007669"/>
    <property type="project" value="UniProtKB-UniRule"/>
</dbReference>
<keyword evidence="4 8" id="KW-1003">Cell membrane</keyword>
<dbReference type="GO" id="GO:0005886">
    <property type="term" value="C:plasma membrane"/>
    <property type="evidence" value="ECO:0007669"/>
    <property type="project" value="UniProtKB-SubCell"/>
</dbReference>
<organism evidence="9 10">
    <name type="scientific">Gordonibacter massiliensis</name>
    <name type="common">ex Traore et al. 2017</name>
    <dbReference type="NCBI Taxonomy" id="1841863"/>
    <lineage>
        <taxon>Bacteria</taxon>
        <taxon>Bacillati</taxon>
        <taxon>Actinomycetota</taxon>
        <taxon>Coriobacteriia</taxon>
        <taxon>Eggerthellales</taxon>
        <taxon>Eggerthellaceae</taxon>
        <taxon>Gordonibacter</taxon>
    </lineage>
</organism>
<feature type="transmembrane region" description="Helical" evidence="8">
    <location>
        <begin position="218"/>
        <end position="236"/>
    </location>
</feature>
<feature type="transmembrane region" description="Helical" evidence="8">
    <location>
        <begin position="467"/>
        <end position="491"/>
    </location>
</feature>
<accession>A0A842JER2</accession>
<dbReference type="InterPro" id="IPR003804">
    <property type="entry name" value="Lactate_perm"/>
</dbReference>
<feature type="transmembrane region" description="Helical" evidence="8">
    <location>
        <begin position="185"/>
        <end position="206"/>
    </location>
</feature>
<keyword evidence="7 8" id="KW-0472">Membrane</keyword>
<dbReference type="Proteomes" id="UP000587396">
    <property type="component" value="Unassembled WGS sequence"/>
</dbReference>
<comment type="caution">
    <text evidence="9">The sequence shown here is derived from an EMBL/GenBank/DDBJ whole genome shotgun (WGS) entry which is preliminary data.</text>
</comment>
<feature type="transmembrane region" description="Helical" evidence="8">
    <location>
        <begin position="153"/>
        <end position="173"/>
    </location>
</feature>
<evidence type="ECO:0000256" key="3">
    <source>
        <dbReference type="ARBA" id="ARBA00022448"/>
    </source>
</evidence>
<proteinExistence type="inferred from homology"/>
<name>A0A842JER2_9ACTN</name>
<dbReference type="AlphaFoldDB" id="A0A842JER2"/>
<evidence type="ECO:0000256" key="5">
    <source>
        <dbReference type="ARBA" id="ARBA00022692"/>
    </source>
</evidence>
<evidence type="ECO:0000256" key="4">
    <source>
        <dbReference type="ARBA" id="ARBA00022475"/>
    </source>
</evidence>
<comment type="subcellular location">
    <subcellularLocation>
        <location evidence="1 8">Cell membrane</location>
        <topology evidence="1 8">Multi-pass membrane protein</topology>
    </subcellularLocation>
</comment>
<evidence type="ECO:0000256" key="6">
    <source>
        <dbReference type="ARBA" id="ARBA00022989"/>
    </source>
</evidence>
<keyword evidence="3 8" id="KW-0813">Transport</keyword>
<dbReference type="GO" id="GO:0015295">
    <property type="term" value="F:solute:proton symporter activity"/>
    <property type="evidence" value="ECO:0007669"/>
    <property type="project" value="TreeGrafter"/>
</dbReference>
<feature type="transmembrane region" description="Helical" evidence="8">
    <location>
        <begin position="99"/>
        <end position="117"/>
    </location>
</feature>
<feature type="transmembrane region" description="Helical" evidence="8">
    <location>
        <begin position="511"/>
        <end position="531"/>
    </location>
</feature>
<gene>
    <name evidence="9" type="ORF">H7313_06415</name>
</gene>
<dbReference type="PANTHER" id="PTHR30003:SF2">
    <property type="entry name" value="L-LACTATE PERMEASE"/>
    <property type="match status" value="1"/>
</dbReference>
<dbReference type="Pfam" id="PF02652">
    <property type="entry name" value="Lactate_perm"/>
    <property type="match status" value="1"/>
</dbReference>
<feature type="transmembrane region" description="Helical" evidence="8">
    <location>
        <begin position="123"/>
        <end position="146"/>
    </location>
</feature>
<feature type="transmembrane region" description="Helical" evidence="8">
    <location>
        <begin position="6"/>
        <end position="22"/>
    </location>
</feature>
<reference evidence="9 10" key="1">
    <citation type="submission" date="2020-08" db="EMBL/GenBank/DDBJ databases">
        <authorList>
            <person name="Liu C."/>
            <person name="Sun Q."/>
        </authorList>
    </citation>
    <scope>NUCLEOTIDE SEQUENCE [LARGE SCALE GENOMIC DNA]</scope>
    <source>
        <strain evidence="9 10">N22</strain>
    </source>
</reference>
<feature type="transmembrane region" description="Helical" evidence="8">
    <location>
        <begin position="376"/>
        <end position="395"/>
    </location>
</feature>
<evidence type="ECO:0000313" key="9">
    <source>
        <dbReference type="EMBL" id="MBC2888981.1"/>
    </source>
</evidence>
<protein>
    <recommendedName>
        <fullName evidence="8">L-lactate permease</fullName>
    </recommendedName>
</protein>
<feature type="transmembrane region" description="Helical" evidence="8">
    <location>
        <begin position="29"/>
        <end position="52"/>
    </location>
</feature>
<comment type="similarity">
    <text evidence="2 8">Belongs to the lactate permease family.</text>
</comment>
<feature type="transmembrane region" description="Helical" evidence="8">
    <location>
        <begin position="242"/>
        <end position="261"/>
    </location>
</feature>
<keyword evidence="6 8" id="KW-1133">Transmembrane helix</keyword>
<evidence type="ECO:0000256" key="1">
    <source>
        <dbReference type="ARBA" id="ARBA00004651"/>
    </source>
</evidence>
<feature type="transmembrane region" description="Helical" evidence="8">
    <location>
        <begin position="337"/>
        <end position="355"/>
    </location>
</feature>
<keyword evidence="10" id="KW-1185">Reference proteome</keyword>
<sequence length="533" mass="56726">MELLISFVPVILILVLIVGFKVRGDIAGIVGWVAVMAVAYFFFDTGIDIGLIASAKGALASMAVTGMGFFALLQITFMQETGALQRAVVAIKTLAPGSKACQIMIVNVIIGTALVSVGATPAIILPPIMFAMGYSVIVSIALPCIGYDSLCTFAMLAAPVVTLSDILTGAGFTMPDGGAPTVQHIAIFFSHYLPVITPCICIAMLLMAGGPKLLKQGIVPALITGLGMGFTAMAVSYIGYGIVLTGVIAAAVTLAIMILYMKLRKIPLIDRSVLTEEDLEAEKSMPLWKALSPWALLIVFCLVTNFIPPLYDLLYTDLEARIILFPGDAGQPLRPLWQAYFWVLVSTLVASWLIIKPKKGTWGAILKKWNKRWAPPTISSIIYFCIAYVMMYSAYTATGDGGAWVLVDQGKNIISLWANAAADAFGWFYPIANGFLGLVSGFVTGSETSTVALFAKYNLISSEILGLNPLVVIASGGIAAGLASVITPVKLQQASSSIDKIGEEGGVLRRVFPYALILVAISVVMSQFFAVTY</sequence>
<feature type="transmembrane region" description="Helical" evidence="8">
    <location>
        <begin position="291"/>
        <end position="311"/>
    </location>
</feature>
<feature type="transmembrane region" description="Helical" evidence="8">
    <location>
        <begin position="58"/>
        <end position="78"/>
    </location>
</feature>
<dbReference type="EMBL" id="JACMSE010000003">
    <property type="protein sequence ID" value="MBC2888981.1"/>
    <property type="molecule type" value="Genomic_DNA"/>
</dbReference>
<evidence type="ECO:0000256" key="8">
    <source>
        <dbReference type="RuleBase" id="RU365092"/>
    </source>
</evidence>
<evidence type="ECO:0000313" key="10">
    <source>
        <dbReference type="Proteomes" id="UP000587396"/>
    </source>
</evidence>
<dbReference type="RefSeq" id="WP_080144876.1">
    <property type="nucleotide sequence ID" value="NZ_JACMSE010000003.1"/>
</dbReference>
<evidence type="ECO:0000256" key="7">
    <source>
        <dbReference type="ARBA" id="ARBA00023136"/>
    </source>
</evidence>